<evidence type="ECO:0000313" key="11">
    <source>
        <dbReference type="EMBL" id="NYH88614.1"/>
    </source>
</evidence>
<evidence type="ECO:0000256" key="7">
    <source>
        <dbReference type="ARBA" id="ARBA00022989"/>
    </source>
</evidence>
<comment type="subcellular location">
    <subcellularLocation>
        <location evidence="1">Cell membrane</location>
        <topology evidence="1">Multi-pass membrane protein</topology>
    </subcellularLocation>
</comment>
<keyword evidence="12" id="KW-1185">Reference proteome</keyword>
<comment type="caution">
    <text evidence="11">The sequence shown here is derived from an EMBL/GenBank/DDBJ whole genome shotgun (WGS) entry which is preliminary data.</text>
</comment>
<name>A0A852Z6L9_9ACTN</name>
<dbReference type="EMBL" id="JACBZH010000001">
    <property type="protein sequence ID" value="NYH88614.1"/>
    <property type="molecule type" value="Genomic_DNA"/>
</dbReference>
<dbReference type="CDD" id="cd13143">
    <property type="entry name" value="MATE_MepA_like"/>
    <property type="match status" value="1"/>
</dbReference>
<dbReference type="InterPro" id="IPR048279">
    <property type="entry name" value="MdtK-like"/>
</dbReference>
<feature type="transmembrane region" description="Helical" evidence="10">
    <location>
        <begin position="103"/>
        <end position="126"/>
    </location>
</feature>
<keyword evidence="7 10" id="KW-1133">Transmembrane helix</keyword>
<feature type="transmembrane region" description="Helical" evidence="10">
    <location>
        <begin position="146"/>
        <end position="164"/>
    </location>
</feature>
<feature type="transmembrane region" description="Helical" evidence="10">
    <location>
        <begin position="176"/>
        <end position="196"/>
    </location>
</feature>
<gene>
    <name evidence="11" type="ORF">F4554_001252</name>
</gene>
<evidence type="ECO:0000256" key="9">
    <source>
        <dbReference type="ARBA" id="ARBA00023251"/>
    </source>
</evidence>
<evidence type="ECO:0000256" key="8">
    <source>
        <dbReference type="ARBA" id="ARBA00023136"/>
    </source>
</evidence>
<dbReference type="Proteomes" id="UP000579605">
    <property type="component" value="Unassembled WGS sequence"/>
</dbReference>
<feature type="transmembrane region" description="Helical" evidence="10">
    <location>
        <begin position="271"/>
        <end position="289"/>
    </location>
</feature>
<feature type="transmembrane region" description="Helical" evidence="10">
    <location>
        <begin position="423"/>
        <end position="442"/>
    </location>
</feature>
<feature type="transmembrane region" description="Helical" evidence="10">
    <location>
        <begin position="243"/>
        <end position="265"/>
    </location>
</feature>
<protein>
    <recommendedName>
        <fullName evidence="3">Multidrug export protein MepA</fullName>
    </recommendedName>
</protein>
<reference evidence="11 12" key="1">
    <citation type="submission" date="2020-07" db="EMBL/GenBank/DDBJ databases">
        <title>Sequencing the genomes of 1000 actinobacteria strains.</title>
        <authorList>
            <person name="Klenk H.-P."/>
        </authorList>
    </citation>
    <scope>NUCLEOTIDE SEQUENCE [LARGE SCALE GENOMIC DNA]</scope>
    <source>
        <strain evidence="11 12">DSM 18448</strain>
    </source>
</reference>
<keyword evidence="9" id="KW-0046">Antibiotic resistance</keyword>
<dbReference type="GO" id="GO:0015297">
    <property type="term" value="F:antiporter activity"/>
    <property type="evidence" value="ECO:0007669"/>
    <property type="project" value="InterPro"/>
</dbReference>
<dbReference type="PANTHER" id="PTHR43823:SF3">
    <property type="entry name" value="MULTIDRUG EXPORT PROTEIN MEPA"/>
    <property type="match status" value="1"/>
</dbReference>
<dbReference type="PIRSF" id="PIRSF006603">
    <property type="entry name" value="DinF"/>
    <property type="match status" value="1"/>
</dbReference>
<organism evidence="11 12">
    <name type="scientific">Actinopolymorpha rutila</name>
    <dbReference type="NCBI Taxonomy" id="446787"/>
    <lineage>
        <taxon>Bacteria</taxon>
        <taxon>Bacillati</taxon>
        <taxon>Actinomycetota</taxon>
        <taxon>Actinomycetes</taxon>
        <taxon>Propionibacteriales</taxon>
        <taxon>Actinopolymorphaceae</taxon>
        <taxon>Actinopolymorpha</taxon>
    </lineage>
</organism>
<evidence type="ECO:0000313" key="12">
    <source>
        <dbReference type="Proteomes" id="UP000579605"/>
    </source>
</evidence>
<keyword evidence="6 10" id="KW-0812">Transmembrane</keyword>
<dbReference type="GO" id="GO:0042910">
    <property type="term" value="F:xenobiotic transmembrane transporter activity"/>
    <property type="evidence" value="ECO:0007669"/>
    <property type="project" value="InterPro"/>
</dbReference>
<dbReference type="AlphaFoldDB" id="A0A852Z6L9"/>
<dbReference type="NCBIfam" id="TIGR00797">
    <property type="entry name" value="matE"/>
    <property type="match status" value="1"/>
</dbReference>
<dbReference type="GO" id="GO:0005886">
    <property type="term" value="C:plasma membrane"/>
    <property type="evidence" value="ECO:0007669"/>
    <property type="project" value="UniProtKB-SubCell"/>
</dbReference>
<feature type="transmembrane region" description="Helical" evidence="10">
    <location>
        <begin position="332"/>
        <end position="354"/>
    </location>
</feature>
<dbReference type="InterPro" id="IPR002528">
    <property type="entry name" value="MATE_fam"/>
</dbReference>
<keyword evidence="4" id="KW-0813">Transport</keyword>
<evidence type="ECO:0000256" key="4">
    <source>
        <dbReference type="ARBA" id="ARBA00022448"/>
    </source>
</evidence>
<dbReference type="GO" id="GO:0046677">
    <property type="term" value="P:response to antibiotic"/>
    <property type="evidence" value="ECO:0007669"/>
    <property type="project" value="UniProtKB-KW"/>
</dbReference>
<dbReference type="InterPro" id="IPR051327">
    <property type="entry name" value="MATE_MepA_subfamily"/>
</dbReference>
<dbReference type="RefSeq" id="WP_179786487.1">
    <property type="nucleotide sequence ID" value="NZ_BAAARR010000022.1"/>
</dbReference>
<keyword evidence="5" id="KW-1003">Cell membrane</keyword>
<evidence type="ECO:0000256" key="10">
    <source>
        <dbReference type="SAM" id="Phobius"/>
    </source>
</evidence>
<comment type="similarity">
    <text evidence="2">Belongs to the multi antimicrobial extrusion (MATE) (TC 2.A.66.1) family. MepA subfamily.</text>
</comment>
<evidence type="ECO:0000256" key="3">
    <source>
        <dbReference type="ARBA" id="ARBA00022106"/>
    </source>
</evidence>
<evidence type="ECO:0000256" key="1">
    <source>
        <dbReference type="ARBA" id="ARBA00004651"/>
    </source>
</evidence>
<evidence type="ECO:0000256" key="2">
    <source>
        <dbReference type="ARBA" id="ARBA00008417"/>
    </source>
</evidence>
<evidence type="ECO:0000256" key="5">
    <source>
        <dbReference type="ARBA" id="ARBA00022475"/>
    </source>
</evidence>
<feature type="transmembrane region" description="Helical" evidence="10">
    <location>
        <begin position="366"/>
        <end position="385"/>
    </location>
</feature>
<feature type="transmembrane region" description="Helical" evidence="10">
    <location>
        <begin position="397"/>
        <end position="417"/>
    </location>
</feature>
<dbReference type="Pfam" id="PF01554">
    <property type="entry name" value="MatE"/>
    <property type="match status" value="2"/>
</dbReference>
<dbReference type="PANTHER" id="PTHR43823">
    <property type="entry name" value="SPORULATION PROTEIN YKVU"/>
    <property type="match status" value="1"/>
</dbReference>
<proteinExistence type="inferred from homology"/>
<accession>A0A852Z6L9</accession>
<keyword evidence="8 10" id="KW-0472">Membrane</keyword>
<feature type="transmembrane region" description="Helical" evidence="10">
    <location>
        <begin position="202"/>
        <end position="222"/>
    </location>
</feature>
<feature type="transmembrane region" description="Helical" evidence="10">
    <location>
        <begin position="58"/>
        <end position="82"/>
    </location>
</feature>
<dbReference type="InterPro" id="IPR045070">
    <property type="entry name" value="MATE_MepA-like"/>
</dbReference>
<sequence>MSAPPGRRSAIDHASALGTAPVGRLLWHACSQTTLSVGVYGIYALTNAWFVARGVGPLAMAAVNLVTPVLLVLGAVSTTVGVGGASLVSRSLGANDPRSAARAAGNAFVVFWATAVAVTVVGLVALDPLLTLLGAVGNTRTLAADYAIVILAGAIISTGFSSLVRAEGRMRFSTLLWLVPILVQITLDPLLIFGFHLGVRGAALGTVGGQAVSAVMSLWFFFVQRHRPYRIGLADLRPHPPTIRALLGVGAPSFLAGFGATMLAVLVNTTLARTGGATALAAFAVCARIKTFAMMPQLGISQGLQPVVGYNAGRGLYDRVLRARTLSLRATVGYGVLVLVAVVVFAGPLVAAFVDDPDVAATTRNALRIIALGFAVAGVAPLVSAYFQSLARPRPSYLISVGTILAIKVPLVVALSHTGSSGVWISLAVGELASALAALVVLRRVRLGDASGRLDRWL</sequence>
<evidence type="ECO:0000256" key="6">
    <source>
        <dbReference type="ARBA" id="ARBA00022692"/>
    </source>
</evidence>
<feature type="transmembrane region" description="Helical" evidence="10">
    <location>
        <begin position="34"/>
        <end position="52"/>
    </location>
</feature>